<sequence>MKKLVKRIELILTNEEKYTCLAIVLFPMVIEFVDYGGFGAEEFSGNFRRT</sequence>
<evidence type="ECO:0000313" key="1">
    <source>
        <dbReference type="EMBL" id="MBW4866608.1"/>
    </source>
</evidence>
<evidence type="ECO:0000313" key="2">
    <source>
        <dbReference type="Proteomes" id="UP001196873"/>
    </source>
</evidence>
<name>A0AAW4NTD2_9BACT</name>
<accession>A0AAW4NTD2</accession>
<comment type="caution">
    <text evidence="1">The sequence shown here is derived from an EMBL/GenBank/DDBJ whole genome shotgun (WGS) entry which is preliminary data.</text>
</comment>
<dbReference type="AlphaFoldDB" id="A0AAW4NTD2"/>
<protein>
    <submittedName>
        <fullName evidence="1">Uncharacterized protein</fullName>
    </submittedName>
</protein>
<gene>
    <name evidence="1" type="ORF">KZY68_11480</name>
</gene>
<organism evidence="1 2">
    <name type="scientific">Segatella salivae</name>
    <dbReference type="NCBI Taxonomy" id="228604"/>
    <lineage>
        <taxon>Bacteria</taxon>
        <taxon>Pseudomonadati</taxon>
        <taxon>Bacteroidota</taxon>
        <taxon>Bacteroidia</taxon>
        <taxon>Bacteroidales</taxon>
        <taxon>Prevotellaceae</taxon>
        <taxon>Segatella</taxon>
    </lineage>
</organism>
<reference evidence="1" key="1">
    <citation type="submission" date="2021-07" db="EMBL/GenBank/DDBJ databases">
        <title>Genomic diversity and antimicrobial resistance of Prevotella spp. isolated from chronic lung disease airways.</title>
        <authorList>
            <person name="Webb K.A."/>
            <person name="Olagoke O.S."/>
            <person name="Baird T."/>
            <person name="Neill J."/>
            <person name="Pham A."/>
            <person name="Wells T.J."/>
            <person name="Ramsay K.A."/>
            <person name="Bell S.C."/>
            <person name="Sarovich D.S."/>
            <person name="Price E.P."/>
        </authorList>
    </citation>
    <scope>NUCLEOTIDE SEQUENCE</scope>
    <source>
        <strain evidence="1">SCHI0047.S.3</strain>
    </source>
</reference>
<dbReference type="EMBL" id="JAHXRF010000019">
    <property type="protein sequence ID" value="MBW4866608.1"/>
    <property type="molecule type" value="Genomic_DNA"/>
</dbReference>
<dbReference type="Proteomes" id="UP001196873">
    <property type="component" value="Unassembled WGS sequence"/>
</dbReference>
<proteinExistence type="predicted"/>